<dbReference type="AlphaFoldDB" id="A0AAE0JF02"/>
<protein>
    <submittedName>
        <fullName evidence="1">Uncharacterized protein</fullName>
    </submittedName>
</protein>
<comment type="caution">
    <text evidence="1">The sequence shown here is derived from an EMBL/GenBank/DDBJ whole genome shotgun (WGS) entry which is preliminary data.</text>
</comment>
<gene>
    <name evidence="1" type="ORF">B0H65DRAFT_244962</name>
</gene>
<evidence type="ECO:0000313" key="1">
    <source>
        <dbReference type="EMBL" id="KAK3343274.1"/>
    </source>
</evidence>
<reference evidence="1" key="1">
    <citation type="journal article" date="2023" name="Mol. Phylogenet. Evol.">
        <title>Genome-scale phylogeny and comparative genomics of the fungal order Sordariales.</title>
        <authorList>
            <person name="Hensen N."/>
            <person name="Bonometti L."/>
            <person name="Westerberg I."/>
            <person name="Brannstrom I.O."/>
            <person name="Guillou S."/>
            <person name="Cros-Aarteil S."/>
            <person name="Calhoun S."/>
            <person name="Haridas S."/>
            <person name="Kuo A."/>
            <person name="Mondo S."/>
            <person name="Pangilinan J."/>
            <person name="Riley R."/>
            <person name="LaButti K."/>
            <person name="Andreopoulos B."/>
            <person name="Lipzen A."/>
            <person name="Chen C."/>
            <person name="Yan M."/>
            <person name="Daum C."/>
            <person name="Ng V."/>
            <person name="Clum A."/>
            <person name="Steindorff A."/>
            <person name="Ohm R.A."/>
            <person name="Martin F."/>
            <person name="Silar P."/>
            <person name="Natvig D.O."/>
            <person name="Lalanne C."/>
            <person name="Gautier V."/>
            <person name="Ament-Velasquez S.L."/>
            <person name="Kruys A."/>
            <person name="Hutchinson M.I."/>
            <person name="Powell A.J."/>
            <person name="Barry K."/>
            <person name="Miller A.N."/>
            <person name="Grigoriev I.V."/>
            <person name="Debuchy R."/>
            <person name="Gladieux P."/>
            <person name="Hiltunen Thoren M."/>
            <person name="Johannesson H."/>
        </authorList>
    </citation>
    <scope>NUCLEOTIDE SEQUENCE</scope>
    <source>
        <strain evidence="1">CBS 560.94</strain>
    </source>
</reference>
<keyword evidence="2" id="KW-1185">Reference proteome</keyword>
<dbReference type="GeneID" id="87859530"/>
<reference evidence="1" key="2">
    <citation type="submission" date="2023-06" db="EMBL/GenBank/DDBJ databases">
        <authorList>
            <consortium name="Lawrence Berkeley National Laboratory"/>
            <person name="Haridas S."/>
            <person name="Hensen N."/>
            <person name="Bonometti L."/>
            <person name="Westerberg I."/>
            <person name="Brannstrom I.O."/>
            <person name="Guillou S."/>
            <person name="Cros-Aarteil S."/>
            <person name="Calhoun S."/>
            <person name="Kuo A."/>
            <person name="Mondo S."/>
            <person name="Pangilinan J."/>
            <person name="Riley R."/>
            <person name="Labutti K."/>
            <person name="Andreopoulos B."/>
            <person name="Lipzen A."/>
            <person name="Chen C."/>
            <person name="Yanf M."/>
            <person name="Daum C."/>
            <person name="Ng V."/>
            <person name="Clum A."/>
            <person name="Steindorff A."/>
            <person name="Ohm R."/>
            <person name="Martin F."/>
            <person name="Silar P."/>
            <person name="Natvig D."/>
            <person name="Lalanne C."/>
            <person name="Gautier V."/>
            <person name="Ament-Velasquez S.L."/>
            <person name="Kruys A."/>
            <person name="Hutchinson M.I."/>
            <person name="Powell A.J."/>
            <person name="Barry K."/>
            <person name="Miller A.N."/>
            <person name="Grigoriev I.V."/>
            <person name="Debuchy R."/>
            <person name="Gladieux P."/>
            <person name="Thoren M.H."/>
            <person name="Johannesson H."/>
        </authorList>
    </citation>
    <scope>NUCLEOTIDE SEQUENCE</scope>
    <source>
        <strain evidence="1">CBS 560.94</strain>
    </source>
</reference>
<organism evidence="1 2">
    <name type="scientific">Neurospora tetraspora</name>
    <dbReference type="NCBI Taxonomy" id="94610"/>
    <lineage>
        <taxon>Eukaryota</taxon>
        <taxon>Fungi</taxon>
        <taxon>Dikarya</taxon>
        <taxon>Ascomycota</taxon>
        <taxon>Pezizomycotina</taxon>
        <taxon>Sordariomycetes</taxon>
        <taxon>Sordariomycetidae</taxon>
        <taxon>Sordariales</taxon>
        <taxon>Sordariaceae</taxon>
        <taxon>Neurospora</taxon>
    </lineage>
</organism>
<proteinExistence type="predicted"/>
<dbReference type="RefSeq" id="XP_062681067.1">
    <property type="nucleotide sequence ID" value="XM_062822376.1"/>
</dbReference>
<dbReference type="Proteomes" id="UP001278500">
    <property type="component" value="Unassembled WGS sequence"/>
</dbReference>
<sequence>MSGSVPSGDGDGMDECIDPRLTLLTLDGAVSTPDLVDLNDWIRIEDGGSARSPSLVNFSSYAGSSADSPSNDVGFASLEMEQPEFPVAHAPTALSATTGDTMHDIAAAQHGVFTETPGPWNMTMPANELAALHANYSNVYNQAQLGMDQGYDFNTIHSIPNPPAFMMQSNANPSSET</sequence>
<evidence type="ECO:0000313" key="2">
    <source>
        <dbReference type="Proteomes" id="UP001278500"/>
    </source>
</evidence>
<name>A0AAE0JF02_9PEZI</name>
<accession>A0AAE0JF02</accession>
<dbReference type="EMBL" id="JAUEPP010000005">
    <property type="protein sequence ID" value="KAK3343274.1"/>
    <property type="molecule type" value="Genomic_DNA"/>
</dbReference>